<evidence type="ECO:0000313" key="4">
    <source>
        <dbReference type="EMBL" id="NXC66926.1"/>
    </source>
</evidence>
<dbReference type="InterPro" id="IPR026797">
    <property type="entry name" value="HAUS_6"/>
</dbReference>
<dbReference type="OrthoDB" id="5575722at2759"/>
<dbReference type="GO" id="GO:0008017">
    <property type="term" value="F:microtubule binding"/>
    <property type="evidence" value="ECO:0007669"/>
    <property type="project" value="TreeGrafter"/>
</dbReference>
<comment type="caution">
    <text evidence="4">The sequence shown here is derived from an EMBL/GenBank/DDBJ whole genome shotgun (WGS) entry which is preliminary data.</text>
</comment>
<dbReference type="Pfam" id="PF14661">
    <property type="entry name" value="HAUS6_N"/>
    <property type="match status" value="1"/>
</dbReference>
<feature type="region of interest" description="Disordered" evidence="2">
    <location>
        <begin position="602"/>
        <end position="624"/>
    </location>
</feature>
<keyword evidence="5" id="KW-1185">Reference proteome</keyword>
<proteinExistence type="predicted"/>
<accession>A0A851PM23</accession>
<feature type="domain" description="HAUS augmin-like complex subunit 6 N-terminal" evidence="3">
    <location>
        <begin position="5"/>
        <end position="139"/>
    </location>
</feature>
<evidence type="ECO:0000259" key="3">
    <source>
        <dbReference type="Pfam" id="PF14661"/>
    </source>
</evidence>
<organism evidence="4 5">
    <name type="scientific">Anhinga anhinga</name>
    <name type="common">Anhinga</name>
    <name type="synonym">Plotus anhinga</name>
    <dbReference type="NCBI Taxonomy" id="56067"/>
    <lineage>
        <taxon>Eukaryota</taxon>
        <taxon>Metazoa</taxon>
        <taxon>Chordata</taxon>
        <taxon>Craniata</taxon>
        <taxon>Vertebrata</taxon>
        <taxon>Euteleostomi</taxon>
        <taxon>Archelosauria</taxon>
        <taxon>Archosauria</taxon>
        <taxon>Dinosauria</taxon>
        <taxon>Saurischia</taxon>
        <taxon>Theropoda</taxon>
        <taxon>Coelurosauria</taxon>
        <taxon>Aves</taxon>
        <taxon>Neognathae</taxon>
        <taxon>Neoaves</taxon>
        <taxon>Aequornithes</taxon>
        <taxon>Suliformes</taxon>
        <taxon>Anhingidae</taxon>
        <taxon>Anhinga</taxon>
    </lineage>
</organism>
<dbReference type="InterPro" id="IPR028163">
    <property type="entry name" value="HAUS_6_N"/>
</dbReference>
<dbReference type="GO" id="GO:1990498">
    <property type="term" value="C:mitotic spindle microtubule"/>
    <property type="evidence" value="ECO:0007669"/>
    <property type="project" value="TreeGrafter"/>
</dbReference>
<protein>
    <submittedName>
        <fullName evidence="4">HAUS6 protein</fullName>
    </submittedName>
</protein>
<feature type="non-terminal residue" evidence="4">
    <location>
        <position position="809"/>
    </location>
</feature>
<dbReference type="AlphaFoldDB" id="A0A851PM23"/>
<feature type="compositionally biased region" description="Polar residues" evidence="2">
    <location>
        <begin position="602"/>
        <end position="618"/>
    </location>
</feature>
<evidence type="ECO:0000256" key="2">
    <source>
        <dbReference type="SAM" id="MobiDB-lite"/>
    </source>
</evidence>
<name>A0A851PM23_ANHAN</name>
<sequence length="809" mass="92553">NEDRSCIPQITPSSFMSPASPKFIHLLYWFARHVAVKDMKRNSVGTDTPFAETVELMPEDMHMANARCRVAYNKLLQIFQKEDFIIQEYEKKAQLLIEEINQIQSEYTALEMQFYKMKENDQNKNDRTERIQKVRSMWTCVMEMLTSLKKEKEVIDSVLDVLEGRVVQCILDGSKFVSRVPWLLAHRVENDVHQLCTGNVYEDKNLNLLTVIQLLNEALRTLRDEHCQTELKEELQVNEDRIMLHSKAVAGLEAKRLKIEQQHCVSMSGSISREKEDWEVKWKSFLGSLSPLNLILDSVSSIQYLILRNRRGEDDCDSINEECYEKDDGTLETVMDKLTRPPRWISSVPLELSKLSENRDLLIEESLHIETCKIKKKPVPPKILKNGKDEPSISELWENADDHVIQTEPFIKKEDPFKKARDELAEEVARRVISESPKNAEEEEMTLEDLISPLAFNPFLTRKQIPQTPEYLLTEIRSSWRKAIETEGSSDTELAPTGLMVEEAPTDAQPIMQKAADSRFTCCAPESPVPDLVPPLSLLSSTEFSLQEKMRISQVIEPPILDTCGMRESERAEEQELKCVVLNQSFVEDPVKQTIQYVKKSMNTPHISSENNSRTNDLPSDHLQDSLMDGMLHLNVSSLLSSVSHEAASLGIMDEMLPELDSINTNKSTSSESDFDLRDSTYLTDASKNKGDTEKSKVDLQSLLNRYKMLKKTASRGEEELHQTYNGDESVSCRSDLSLASEKRERGELRSPLELFCLDEEFTKTPSPIPLNERKYSLSSLLLSYPHLDKEASVIHEIPLDIIHKLEGK</sequence>
<keyword evidence="1" id="KW-0175">Coiled coil</keyword>
<dbReference type="PANTHER" id="PTHR16151:SF2">
    <property type="entry name" value="HAUS AUGMIN-LIKE COMPLEX SUBUNIT 6"/>
    <property type="match status" value="1"/>
</dbReference>
<feature type="non-terminal residue" evidence="4">
    <location>
        <position position="1"/>
    </location>
</feature>
<gene>
    <name evidence="4" type="primary">Haus6</name>
    <name evidence="4" type="ORF">ANHANH_R03427</name>
</gene>
<reference evidence="4" key="1">
    <citation type="submission" date="2019-09" db="EMBL/GenBank/DDBJ databases">
        <title>Bird 10,000 Genomes (B10K) Project - Family phase.</title>
        <authorList>
            <person name="Zhang G."/>
        </authorList>
    </citation>
    <scope>NUCLEOTIDE SEQUENCE</scope>
    <source>
        <strain evidence="4">B10K-CU-031-38</strain>
    </source>
</reference>
<feature type="coiled-coil region" evidence="1">
    <location>
        <begin position="86"/>
        <end position="113"/>
    </location>
</feature>
<dbReference type="GO" id="GO:0051225">
    <property type="term" value="P:spindle assembly"/>
    <property type="evidence" value="ECO:0007669"/>
    <property type="project" value="InterPro"/>
</dbReference>
<dbReference type="PANTHER" id="PTHR16151">
    <property type="entry name" value="HAUS AUGMIN-LIKE COMPLEX SUBUNIT 6"/>
    <property type="match status" value="1"/>
</dbReference>
<evidence type="ECO:0000313" key="5">
    <source>
        <dbReference type="Proteomes" id="UP000657035"/>
    </source>
</evidence>
<dbReference type="GO" id="GO:0070652">
    <property type="term" value="C:HAUS complex"/>
    <property type="evidence" value="ECO:0007669"/>
    <property type="project" value="InterPro"/>
</dbReference>
<evidence type="ECO:0000256" key="1">
    <source>
        <dbReference type="SAM" id="Coils"/>
    </source>
</evidence>
<dbReference type="Proteomes" id="UP000657035">
    <property type="component" value="Unassembled WGS sequence"/>
</dbReference>
<dbReference type="EMBL" id="WBMU01000286">
    <property type="protein sequence ID" value="NXC66926.1"/>
    <property type="molecule type" value="Genomic_DNA"/>
</dbReference>